<dbReference type="RefSeq" id="WP_390294549.1">
    <property type="nucleotide sequence ID" value="NZ_JBHSFU010000004.1"/>
</dbReference>
<evidence type="ECO:0000313" key="1">
    <source>
        <dbReference type="EMBL" id="MFC4558142.1"/>
    </source>
</evidence>
<organism evidence="1 2">
    <name type="scientific">Virgibacillus kekensis</name>
    <dbReference type="NCBI Taxonomy" id="202261"/>
    <lineage>
        <taxon>Bacteria</taxon>
        <taxon>Bacillati</taxon>
        <taxon>Bacillota</taxon>
        <taxon>Bacilli</taxon>
        <taxon>Bacillales</taxon>
        <taxon>Bacillaceae</taxon>
        <taxon>Virgibacillus</taxon>
    </lineage>
</organism>
<reference evidence="2" key="1">
    <citation type="journal article" date="2019" name="Int. J. Syst. Evol. Microbiol.">
        <title>The Global Catalogue of Microorganisms (GCM) 10K type strain sequencing project: providing services to taxonomists for standard genome sequencing and annotation.</title>
        <authorList>
            <consortium name="The Broad Institute Genomics Platform"/>
            <consortium name="The Broad Institute Genome Sequencing Center for Infectious Disease"/>
            <person name="Wu L."/>
            <person name="Ma J."/>
        </authorList>
    </citation>
    <scope>NUCLEOTIDE SEQUENCE [LARGE SCALE GENOMIC DNA]</scope>
    <source>
        <strain evidence="2">CGMCC 4.7426</strain>
    </source>
</reference>
<accession>A0ABV9DH62</accession>
<dbReference type="Proteomes" id="UP001595989">
    <property type="component" value="Unassembled WGS sequence"/>
</dbReference>
<comment type="caution">
    <text evidence="1">The sequence shown here is derived from an EMBL/GenBank/DDBJ whole genome shotgun (WGS) entry which is preliminary data.</text>
</comment>
<keyword evidence="2" id="KW-1185">Reference proteome</keyword>
<evidence type="ECO:0000313" key="2">
    <source>
        <dbReference type="Proteomes" id="UP001595989"/>
    </source>
</evidence>
<gene>
    <name evidence="1" type="ORF">ACFO3D_07950</name>
</gene>
<protein>
    <recommendedName>
        <fullName evidence="3">Phage protein</fullName>
    </recommendedName>
</protein>
<proteinExistence type="predicted"/>
<sequence>MYKIVAIGKNGVRVNLTDSGEEIVFETYEEADRFLINQVDENMLPSNYEWSIIKA</sequence>
<dbReference type="EMBL" id="JBHSFU010000004">
    <property type="protein sequence ID" value="MFC4558142.1"/>
    <property type="molecule type" value="Genomic_DNA"/>
</dbReference>
<evidence type="ECO:0008006" key="3">
    <source>
        <dbReference type="Google" id="ProtNLM"/>
    </source>
</evidence>
<name>A0ABV9DH62_9BACI</name>